<feature type="compositionally biased region" description="Basic and acidic residues" evidence="1">
    <location>
        <begin position="39"/>
        <end position="54"/>
    </location>
</feature>
<sequence>MKKGGGDAPPTSDSDERRKERERVRRGKRGEACNMAKASQERRRRDTQERDCTVETHVATKARTDGEEARERETQDGKLQSQTW</sequence>
<gene>
    <name evidence="2" type="ORF">NHX12_018067</name>
</gene>
<keyword evidence="3" id="KW-1185">Reference proteome</keyword>
<protein>
    <submittedName>
        <fullName evidence="2">Uncharacterized protein</fullName>
    </submittedName>
</protein>
<accession>A0A9Q0EYT2</accession>
<reference evidence="2" key="1">
    <citation type="submission" date="2022-07" db="EMBL/GenBank/DDBJ databases">
        <title>Chromosome-level genome of Muraenolepis orangiensis.</title>
        <authorList>
            <person name="Kim J."/>
        </authorList>
    </citation>
    <scope>NUCLEOTIDE SEQUENCE</scope>
    <source>
        <strain evidence="2">KU_S4_2022</strain>
        <tissue evidence="2">Muscle</tissue>
    </source>
</reference>
<evidence type="ECO:0000313" key="3">
    <source>
        <dbReference type="Proteomes" id="UP001148018"/>
    </source>
</evidence>
<name>A0A9Q0EYT2_9TELE</name>
<evidence type="ECO:0000313" key="2">
    <source>
        <dbReference type="EMBL" id="KAJ3614495.1"/>
    </source>
</evidence>
<dbReference type="AlphaFoldDB" id="A0A9Q0EYT2"/>
<dbReference type="Proteomes" id="UP001148018">
    <property type="component" value="Unassembled WGS sequence"/>
</dbReference>
<organism evidence="2 3">
    <name type="scientific">Muraenolepis orangiensis</name>
    <name type="common">Patagonian moray cod</name>
    <dbReference type="NCBI Taxonomy" id="630683"/>
    <lineage>
        <taxon>Eukaryota</taxon>
        <taxon>Metazoa</taxon>
        <taxon>Chordata</taxon>
        <taxon>Craniata</taxon>
        <taxon>Vertebrata</taxon>
        <taxon>Euteleostomi</taxon>
        <taxon>Actinopterygii</taxon>
        <taxon>Neopterygii</taxon>
        <taxon>Teleostei</taxon>
        <taxon>Neoteleostei</taxon>
        <taxon>Acanthomorphata</taxon>
        <taxon>Zeiogadaria</taxon>
        <taxon>Gadariae</taxon>
        <taxon>Gadiformes</taxon>
        <taxon>Muraenolepidoidei</taxon>
        <taxon>Muraenolepididae</taxon>
        <taxon>Muraenolepis</taxon>
    </lineage>
</organism>
<evidence type="ECO:0000256" key="1">
    <source>
        <dbReference type="SAM" id="MobiDB-lite"/>
    </source>
</evidence>
<proteinExistence type="predicted"/>
<feature type="compositionally biased region" description="Basic and acidic residues" evidence="1">
    <location>
        <begin position="14"/>
        <end position="23"/>
    </location>
</feature>
<dbReference type="EMBL" id="JANIIK010000034">
    <property type="protein sequence ID" value="KAJ3614495.1"/>
    <property type="molecule type" value="Genomic_DNA"/>
</dbReference>
<feature type="region of interest" description="Disordered" evidence="1">
    <location>
        <begin position="1"/>
        <end position="84"/>
    </location>
</feature>
<comment type="caution">
    <text evidence="2">The sequence shown here is derived from an EMBL/GenBank/DDBJ whole genome shotgun (WGS) entry which is preliminary data.</text>
</comment>
<feature type="compositionally biased region" description="Basic and acidic residues" evidence="1">
    <location>
        <begin position="62"/>
        <end position="76"/>
    </location>
</feature>